<dbReference type="STRING" id="1382522.W6MQC7"/>
<dbReference type="EC" id="6.3.2.12" evidence="7"/>
<reference evidence="9" key="1">
    <citation type="submission" date="2013-12" db="EMBL/GenBank/DDBJ databases">
        <authorList>
            <person name="Genoscope - CEA"/>
        </authorList>
    </citation>
    <scope>NUCLEOTIDE SEQUENCE</scope>
    <source>
        <strain evidence="9">CBS 1993</strain>
    </source>
</reference>
<dbReference type="PANTHER" id="PTHR11136:SF0">
    <property type="entry name" value="DIHYDROFOLATE SYNTHETASE-RELATED"/>
    <property type="match status" value="1"/>
</dbReference>
<dbReference type="GO" id="GO:0005524">
    <property type="term" value="F:ATP binding"/>
    <property type="evidence" value="ECO:0007669"/>
    <property type="project" value="UniProtKB-KW"/>
</dbReference>
<feature type="domain" description="Mur ligase C-terminal" evidence="8">
    <location>
        <begin position="271"/>
        <end position="402"/>
    </location>
</feature>
<protein>
    <recommendedName>
        <fullName evidence="7">Dihydrofolate synthetase</fullName>
        <ecNumber evidence="7">6.3.2.12</ecNumber>
    </recommendedName>
</protein>
<proteinExistence type="inferred from homology"/>
<dbReference type="Pfam" id="PF02875">
    <property type="entry name" value="Mur_ligase_C"/>
    <property type="match status" value="1"/>
</dbReference>
<keyword evidence="4 7" id="KW-0547">Nucleotide-binding</keyword>
<dbReference type="GO" id="GO:0008841">
    <property type="term" value="F:dihydrofolate synthase activity"/>
    <property type="evidence" value="ECO:0007669"/>
    <property type="project" value="UniProtKB-EC"/>
</dbReference>
<dbReference type="PANTHER" id="PTHR11136">
    <property type="entry name" value="FOLYLPOLYGLUTAMATE SYNTHASE-RELATED"/>
    <property type="match status" value="1"/>
</dbReference>
<organism evidence="9 10">
    <name type="scientific">Kuraishia capsulata CBS 1993</name>
    <dbReference type="NCBI Taxonomy" id="1382522"/>
    <lineage>
        <taxon>Eukaryota</taxon>
        <taxon>Fungi</taxon>
        <taxon>Dikarya</taxon>
        <taxon>Ascomycota</taxon>
        <taxon>Saccharomycotina</taxon>
        <taxon>Pichiomycetes</taxon>
        <taxon>Pichiales</taxon>
        <taxon>Pichiaceae</taxon>
        <taxon>Kuraishia</taxon>
    </lineage>
</organism>
<dbReference type="RefSeq" id="XP_022460943.1">
    <property type="nucleotide sequence ID" value="XM_022606075.1"/>
</dbReference>
<dbReference type="EMBL" id="HG793130">
    <property type="protein sequence ID" value="CDK28954.1"/>
    <property type="molecule type" value="Genomic_DNA"/>
</dbReference>
<evidence type="ECO:0000313" key="9">
    <source>
        <dbReference type="EMBL" id="CDK28954.1"/>
    </source>
</evidence>
<comment type="similarity">
    <text evidence="1 7">Belongs to the folylpolyglutamate synthase family.</text>
</comment>
<dbReference type="PROSITE" id="PS01011">
    <property type="entry name" value="FOLYLPOLYGLU_SYNT_1"/>
    <property type="match status" value="1"/>
</dbReference>
<gene>
    <name evidence="9" type="ORF">KUCA_T00004940001</name>
</gene>
<dbReference type="GeneID" id="34522331"/>
<dbReference type="InterPro" id="IPR018109">
    <property type="entry name" value="Folylpolyglutamate_synth_CS"/>
</dbReference>
<evidence type="ECO:0000256" key="3">
    <source>
        <dbReference type="ARBA" id="ARBA00022723"/>
    </source>
</evidence>
<keyword evidence="2 7" id="KW-0436">Ligase</keyword>
<dbReference type="PROSITE" id="PS01012">
    <property type="entry name" value="FOLYLPOLYGLU_SYNT_2"/>
    <property type="match status" value="1"/>
</dbReference>
<sequence length="431" mass="46504">MPLDLQLHRMVRLLQVLGNPHLSSWKAVHVAGTNGKGSVCAYLSQILTLSKVKNGRFTSPHMLYVNDSICVNNKPVSLAFFETVQKRVIGANDKMQVGATEFEILTCTAFEIFKLAKVEVAVIEVGLGGRLDATNVIPAHKEGESFGVVATGITKIGLDHEGILGSTLAAIAGEKAGIIKPGVPCVVDGSNANEALEVFKRVADEQGVMLTVSNPKETTSFGEVKRFKIGLLGKYQHANLSVTLKLAQLLVDPRITQETVAEGISSVKWPGRLQTLRLPLLPDSVEILLDGAHNGSAADELAAFVDTNLRPEGDIVYVFAATKGKVLDPIMKPLFSNRDTVILTEFSPVDGMPWVSAYETADLKIQVQKYTDKVYESSNPIEAIKLAGQLKESNGSVVVCGSLYLAADILRLERKLLDVVPDEYTPNAGTE</sequence>
<comment type="catalytic activity">
    <reaction evidence="7">
        <text>7,8-dihydropteroate + L-glutamate + ATP = 7,8-dihydrofolate + ADP + phosphate + H(+)</text>
        <dbReference type="Rhea" id="RHEA:23584"/>
        <dbReference type="ChEBI" id="CHEBI:15378"/>
        <dbReference type="ChEBI" id="CHEBI:17839"/>
        <dbReference type="ChEBI" id="CHEBI:29985"/>
        <dbReference type="ChEBI" id="CHEBI:30616"/>
        <dbReference type="ChEBI" id="CHEBI:43474"/>
        <dbReference type="ChEBI" id="CHEBI:57451"/>
        <dbReference type="ChEBI" id="CHEBI:456216"/>
        <dbReference type="EC" id="6.3.2.12"/>
    </reaction>
</comment>
<keyword evidence="10" id="KW-1185">Reference proteome</keyword>
<dbReference type="GO" id="GO:0004326">
    <property type="term" value="F:tetrahydrofolylpolyglutamate synthase activity"/>
    <property type="evidence" value="ECO:0007669"/>
    <property type="project" value="InterPro"/>
</dbReference>
<dbReference type="Gene3D" id="3.40.1190.10">
    <property type="entry name" value="Mur-like, catalytic domain"/>
    <property type="match status" value="1"/>
</dbReference>
<dbReference type="PIRSF" id="PIRSF001563">
    <property type="entry name" value="Folylpolyglu_synth"/>
    <property type="match status" value="1"/>
</dbReference>
<evidence type="ECO:0000256" key="7">
    <source>
        <dbReference type="PIRNR" id="PIRNR001563"/>
    </source>
</evidence>
<comment type="pathway">
    <text evidence="7">Cofactor biosynthesis; tetrahydrofolylpolyglutamate biosynthesis.</text>
</comment>
<evidence type="ECO:0000256" key="1">
    <source>
        <dbReference type="ARBA" id="ARBA00008276"/>
    </source>
</evidence>
<keyword evidence="7" id="KW-0554">One-carbon metabolism</keyword>
<dbReference type="SUPFAM" id="SSF53623">
    <property type="entry name" value="MurD-like peptide ligases, catalytic domain"/>
    <property type="match status" value="1"/>
</dbReference>
<reference evidence="9" key="2">
    <citation type="submission" date="2014-02" db="EMBL/GenBank/DDBJ databases">
        <title>Complete DNA sequence of /Kuraishia capsulata/ illustrates novel genomic features among budding yeasts (/Saccharomycotina/).</title>
        <authorList>
            <person name="Morales L."/>
            <person name="Noel B."/>
            <person name="Porcel B."/>
            <person name="Marcet-Houben M."/>
            <person name="Hullo M-F."/>
            <person name="Sacerdot C."/>
            <person name="Tekaia F."/>
            <person name="Leh-Louis V."/>
            <person name="Despons L."/>
            <person name="Khanna V."/>
            <person name="Aury J-M."/>
            <person name="Barbe V."/>
            <person name="Couloux A."/>
            <person name="Labadie K."/>
            <person name="Pelletier E."/>
            <person name="Souciet J-L."/>
            <person name="Boekhout T."/>
            <person name="Gabaldon T."/>
            <person name="Wincker P."/>
            <person name="Dujon B."/>
        </authorList>
    </citation>
    <scope>NUCLEOTIDE SEQUENCE</scope>
    <source>
        <strain evidence="9">CBS 1993</strain>
    </source>
</reference>
<dbReference type="AlphaFoldDB" id="W6MQC7"/>
<dbReference type="NCBIfam" id="TIGR01499">
    <property type="entry name" value="folC"/>
    <property type="match status" value="1"/>
</dbReference>
<accession>W6MQC7</accession>
<dbReference type="Gene3D" id="3.90.190.20">
    <property type="entry name" value="Mur ligase, C-terminal domain"/>
    <property type="match status" value="1"/>
</dbReference>
<dbReference type="OrthoDB" id="5212574at2759"/>
<dbReference type="InterPro" id="IPR004101">
    <property type="entry name" value="Mur_ligase_C"/>
</dbReference>
<name>W6MQC7_9ASCO</name>
<dbReference type="InterPro" id="IPR036615">
    <property type="entry name" value="Mur_ligase_C_dom_sf"/>
</dbReference>
<dbReference type="GO" id="GO:0006730">
    <property type="term" value="P:one-carbon metabolic process"/>
    <property type="evidence" value="ECO:0007669"/>
    <property type="project" value="UniProtKB-KW"/>
</dbReference>
<evidence type="ECO:0000256" key="5">
    <source>
        <dbReference type="ARBA" id="ARBA00022840"/>
    </source>
</evidence>
<dbReference type="GO" id="GO:0005829">
    <property type="term" value="C:cytosol"/>
    <property type="evidence" value="ECO:0007669"/>
    <property type="project" value="TreeGrafter"/>
</dbReference>
<evidence type="ECO:0000259" key="8">
    <source>
        <dbReference type="Pfam" id="PF02875"/>
    </source>
</evidence>
<dbReference type="GO" id="GO:0005739">
    <property type="term" value="C:mitochondrion"/>
    <property type="evidence" value="ECO:0007669"/>
    <property type="project" value="TreeGrafter"/>
</dbReference>
<evidence type="ECO:0000256" key="2">
    <source>
        <dbReference type="ARBA" id="ARBA00022598"/>
    </source>
</evidence>
<dbReference type="UniPathway" id="UPA00850"/>
<evidence type="ECO:0000256" key="4">
    <source>
        <dbReference type="ARBA" id="ARBA00022741"/>
    </source>
</evidence>
<evidence type="ECO:0000256" key="6">
    <source>
        <dbReference type="ARBA" id="ARBA00022842"/>
    </source>
</evidence>
<keyword evidence="6" id="KW-0460">Magnesium</keyword>
<dbReference type="GO" id="GO:0046872">
    <property type="term" value="F:metal ion binding"/>
    <property type="evidence" value="ECO:0007669"/>
    <property type="project" value="UniProtKB-KW"/>
</dbReference>
<dbReference type="SUPFAM" id="SSF53244">
    <property type="entry name" value="MurD-like peptide ligases, peptide-binding domain"/>
    <property type="match status" value="1"/>
</dbReference>
<dbReference type="InterPro" id="IPR001645">
    <property type="entry name" value="Folylpolyglutamate_synth"/>
</dbReference>
<dbReference type="Proteomes" id="UP000019384">
    <property type="component" value="Unassembled WGS sequence"/>
</dbReference>
<dbReference type="InterPro" id="IPR036565">
    <property type="entry name" value="Mur-like_cat_sf"/>
</dbReference>
<keyword evidence="3" id="KW-0479">Metal-binding</keyword>
<keyword evidence="5 7" id="KW-0067">ATP-binding</keyword>
<evidence type="ECO:0000313" key="10">
    <source>
        <dbReference type="Proteomes" id="UP000019384"/>
    </source>
</evidence>
<dbReference type="HOGENOM" id="CLU_015869_1_1_1"/>